<reference evidence="2" key="1">
    <citation type="journal article" date="2019" name="Int. J. Syst. Evol. Microbiol.">
        <title>The Global Catalogue of Microorganisms (GCM) 10K type strain sequencing project: providing services to taxonomists for standard genome sequencing and annotation.</title>
        <authorList>
            <consortium name="The Broad Institute Genomics Platform"/>
            <consortium name="The Broad Institute Genome Sequencing Center for Infectious Disease"/>
            <person name="Wu L."/>
            <person name="Ma J."/>
        </authorList>
    </citation>
    <scope>NUCLEOTIDE SEQUENCE [LARGE SCALE GENOMIC DNA]</scope>
    <source>
        <strain evidence="2">DT43</strain>
    </source>
</reference>
<comment type="caution">
    <text evidence="1">The sequence shown here is derived from an EMBL/GenBank/DDBJ whole genome shotgun (WGS) entry which is preliminary data.</text>
</comment>
<organism evidence="1 2">
    <name type="scientific">Streptomyces xiangluensis</name>
    <dbReference type="NCBI Taxonomy" id="2665720"/>
    <lineage>
        <taxon>Bacteria</taxon>
        <taxon>Bacillati</taxon>
        <taxon>Actinomycetota</taxon>
        <taxon>Actinomycetes</taxon>
        <taxon>Kitasatosporales</taxon>
        <taxon>Streptomycetaceae</taxon>
        <taxon>Streptomyces</taxon>
    </lineage>
</organism>
<evidence type="ECO:0000313" key="1">
    <source>
        <dbReference type="EMBL" id="MFC4470629.1"/>
    </source>
</evidence>
<protein>
    <submittedName>
        <fullName evidence="1">Uncharacterized protein</fullName>
    </submittedName>
</protein>
<evidence type="ECO:0000313" key="2">
    <source>
        <dbReference type="Proteomes" id="UP001596012"/>
    </source>
</evidence>
<keyword evidence="2" id="KW-1185">Reference proteome</keyword>
<gene>
    <name evidence="1" type="ORF">ACFPH6_40095</name>
</gene>
<sequence>MAAQHFRPCADLVGDALRQCLECGFDPGQVAVLMELRVVDEQATRAQELADGLGREVRIQPCQIMDVALVDGVLGTEPPVRPADGVRRRDTGWCWRPVGLSGPRSP</sequence>
<dbReference type="EMBL" id="JBHSFG010000084">
    <property type="protein sequence ID" value="MFC4470629.1"/>
    <property type="molecule type" value="Genomic_DNA"/>
</dbReference>
<dbReference type="Proteomes" id="UP001596012">
    <property type="component" value="Unassembled WGS sequence"/>
</dbReference>
<name>A0ABV8YZC9_9ACTN</name>
<dbReference type="RefSeq" id="WP_386351614.1">
    <property type="nucleotide sequence ID" value="NZ_JBHSFG010000084.1"/>
</dbReference>
<proteinExistence type="predicted"/>
<accession>A0ABV8YZC9</accession>